<dbReference type="PANTHER" id="PTHR11365">
    <property type="entry name" value="5-OXOPROLINASE RELATED"/>
    <property type="match status" value="1"/>
</dbReference>
<dbReference type="InterPro" id="IPR045079">
    <property type="entry name" value="Oxoprolinase-like"/>
</dbReference>
<dbReference type="EMBL" id="DF977000">
    <property type="protein sequence ID" value="GAQ24720.1"/>
    <property type="molecule type" value="Genomic_DNA"/>
</dbReference>
<keyword evidence="3" id="KW-1185">Reference proteome</keyword>
<dbReference type="AlphaFoldDB" id="A0A0U9HD42"/>
<dbReference type="PANTHER" id="PTHR11365:SF23">
    <property type="entry name" value="HYPOTHETICAL 5-OXOPROLINASE (EUROFUNG)-RELATED"/>
    <property type="match status" value="1"/>
</dbReference>
<evidence type="ECO:0000313" key="2">
    <source>
        <dbReference type="EMBL" id="GAQ24720.1"/>
    </source>
</evidence>
<organism evidence="2">
    <name type="scientific">Tepidanaerobacter syntrophicus</name>
    <dbReference type="NCBI Taxonomy" id="224999"/>
    <lineage>
        <taxon>Bacteria</taxon>
        <taxon>Bacillati</taxon>
        <taxon>Bacillota</taxon>
        <taxon>Clostridia</taxon>
        <taxon>Thermosediminibacterales</taxon>
        <taxon>Tepidanaerobacteraceae</taxon>
        <taxon>Tepidanaerobacter</taxon>
    </lineage>
</organism>
<gene>
    <name evidence="2" type="ORF">TSYNT_699</name>
</gene>
<dbReference type="GO" id="GO:0005829">
    <property type="term" value="C:cytosol"/>
    <property type="evidence" value="ECO:0007669"/>
    <property type="project" value="TreeGrafter"/>
</dbReference>
<feature type="domain" description="Hydantoinase B/oxoprolinase" evidence="1">
    <location>
        <begin position="10"/>
        <end position="534"/>
    </location>
</feature>
<dbReference type="RefSeq" id="WP_059031809.1">
    <property type="nucleotide sequence ID" value="NZ_DF977000.1"/>
</dbReference>
<protein>
    <submittedName>
        <fullName evidence="2">N-methylhydantoinase B</fullName>
    </submittedName>
</protein>
<evidence type="ECO:0000313" key="3">
    <source>
        <dbReference type="Proteomes" id="UP000062160"/>
    </source>
</evidence>
<dbReference type="OrthoDB" id="102473at2"/>
<evidence type="ECO:0000259" key="1">
    <source>
        <dbReference type="Pfam" id="PF02538"/>
    </source>
</evidence>
<sequence length="586" mass="63739">MTPEAKKNVDAVTMEVVGNLLLSIAEEVTTIIIKSAYSTNIKERRDVSSGIMDPEGNMVAQAENLAIHLGSLLTFIKELYKRHPKETIKPGDMFIGNDPYNGGGNHLPDIVVAAPAFEGETMIGWVVNMAHHSDIGGKVPGSTSGDATSIYQEGLKLPIIRICENDKVLDNVMDLILANTRVPRERYGDLIAQISANRVGVRRLKEAYARYNMILLDCMEELQNYAERRLRTVISDLKEGIYKFTDYMDNGGERYPDPLPITVTITIKNNFIDFDFTGTCDQVEAPVNVPYNSLLATVFYSLKALLGPDIPSNAGIYRAFKVYAPKGCLVNPVHPAPVGVMIDTCQRLPDVIFGALAPAVPDRILAAGNGACTSIVFTGMLNNNPDQFFIYHEAIAGGSGASKHADGLSGVQVHMTNTSNMPIEASEIEFPIVRIKKYGLRMNSGGAGENRGGLGIIREFEVISDGVSCTCLGDRQKFSPWGLEGGKNGASGAFYHILPDGTEIRLPNKCTDHPVNKGDIIRVLTPGAGGYGDPVKRLPQKVLQDVLEGKVSLESAKNDYKVLILQDENGNLAIDEKETTKLRGLN</sequence>
<accession>A0A0U9HD42</accession>
<dbReference type="GO" id="GO:0006749">
    <property type="term" value="P:glutathione metabolic process"/>
    <property type="evidence" value="ECO:0007669"/>
    <property type="project" value="TreeGrafter"/>
</dbReference>
<dbReference type="STRING" id="224999.GCA_001485475_00726"/>
<dbReference type="InterPro" id="IPR003692">
    <property type="entry name" value="Hydantoinase_B"/>
</dbReference>
<dbReference type="Proteomes" id="UP000062160">
    <property type="component" value="Unassembled WGS sequence"/>
</dbReference>
<proteinExistence type="predicted"/>
<name>A0A0U9HD42_9FIRM</name>
<reference evidence="2" key="1">
    <citation type="journal article" date="2016" name="Genome Announc.">
        <title>Draft Genome Sequence of the Syntrophic Lactate-Degrading Bacterium Tepidanaerobacter syntrophicus JLT.</title>
        <authorList>
            <person name="Matsuura N."/>
            <person name="Ohashi A."/>
            <person name="Tourlousse D.M."/>
            <person name="Sekiguchi Y."/>
        </authorList>
    </citation>
    <scope>NUCLEOTIDE SEQUENCE [LARGE SCALE GENOMIC DNA]</scope>
    <source>
        <strain evidence="2">JL</strain>
    </source>
</reference>
<dbReference type="Pfam" id="PF02538">
    <property type="entry name" value="Hydantoinase_B"/>
    <property type="match status" value="1"/>
</dbReference>
<dbReference type="GO" id="GO:0017168">
    <property type="term" value="F:5-oxoprolinase (ATP-hydrolyzing) activity"/>
    <property type="evidence" value="ECO:0007669"/>
    <property type="project" value="TreeGrafter"/>
</dbReference>